<dbReference type="AlphaFoldDB" id="A0A6M3KTH5"/>
<sequence length="119" mass="14008">MATKYKDNLELIYHNKDWEGNTLQVWKGKSLKRYPEYIANGDAVFYMETNGLYRFTLKDQIMLEGLVLSIVVVPERRNEKANLFINEANKYKSVASSHSNKEEEGPWILTNYIKKKKEE</sequence>
<dbReference type="EMBL" id="MT141968">
    <property type="protein sequence ID" value="QJA72646.1"/>
    <property type="molecule type" value="Genomic_DNA"/>
</dbReference>
<reference evidence="2" key="1">
    <citation type="submission" date="2020-03" db="EMBL/GenBank/DDBJ databases">
        <title>The deep terrestrial virosphere.</title>
        <authorList>
            <person name="Holmfeldt K."/>
            <person name="Nilsson E."/>
            <person name="Simone D."/>
            <person name="Lopez-Fernandez M."/>
            <person name="Wu X."/>
            <person name="de Brujin I."/>
            <person name="Lundin D."/>
            <person name="Andersson A."/>
            <person name="Bertilsson S."/>
            <person name="Dopson M."/>
        </authorList>
    </citation>
    <scope>NUCLEOTIDE SEQUENCE</scope>
    <source>
        <strain evidence="1">MM415A02659</strain>
        <strain evidence="2">MM415B02229</strain>
    </source>
</reference>
<name>A0A6M3KTH5_9ZZZZ</name>
<gene>
    <name evidence="1" type="ORF">MM415A02659_0003</name>
    <name evidence="2" type="ORF">MM415B02229_0015</name>
</gene>
<protein>
    <submittedName>
        <fullName evidence="2">Uncharacterized protein</fullName>
    </submittedName>
</protein>
<organism evidence="2">
    <name type="scientific">viral metagenome</name>
    <dbReference type="NCBI Taxonomy" id="1070528"/>
    <lineage>
        <taxon>unclassified sequences</taxon>
        <taxon>metagenomes</taxon>
        <taxon>organismal metagenomes</taxon>
    </lineage>
</organism>
<dbReference type="EMBL" id="MT142570">
    <property type="protein sequence ID" value="QJA85377.1"/>
    <property type="molecule type" value="Genomic_DNA"/>
</dbReference>
<evidence type="ECO:0000313" key="2">
    <source>
        <dbReference type="EMBL" id="QJA85377.1"/>
    </source>
</evidence>
<accession>A0A6M3KTH5</accession>
<evidence type="ECO:0000313" key="1">
    <source>
        <dbReference type="EMBL" id="QJA72646.1"/>
    </source>
</evidence>
<proteinExistence type="predicted"/>